<feature type="compositionally biased region" description="Basic and acidic residues" evidence="1">
    <location>
        <begin position="118"/>
        <end position="134"/>
    </location>
</feature>
<dbReference type="Gene3D" id="2.60.40.3500">
    <property type="match status" value="1"/>
</dbReference>
<dbReference type="AlphaFoldDB" id="A0A212J957"/>
<feature type="compositionally biased region" description="Basic and acidic residues" evidence="1">
    <location>
        <begin position="73"/>
        <end position="109"/>
    </location>
</feature>
<feature type="compositionally biased region" description="Low complexity" evidence="1">
    <location>
        <begin position="53"/>
        <end position="63"/>
    </location>
</feature>
<reference evidence="3" key="1">
    <citation type="submission" date="2016-04" db="EMBL/GenBank/DDBJ databases">
        <authorList>
            <person name="Evans L.H."/>
            <person name="Alamgir A."/>
            <person name="Owens N."/>
            <person name="Weber N.D."/>
            <person name="Virtaneva K."/>
            <person name="Barbian K."/>
            <person name="Babar A."/>
            <person name="Rosenke K."/>
        </authorList>
    </citation>
    <scope>NUCLEOTIDE SEQUENCE</scope>
    <source>
        <strain evidence="3">86</strain>
    </source>
</reference>
<dbReference type="Pfam" id="PF11741">
    <property type="entry name" value="AMIN"/>
    <property type="match status" value="1"/>
</dbReference>
<feature type="compositionally biased region" description="Polar residues" evidence="1">
    <location>
        <begin position="159"/>
        <end position="176"/>
    </location>
</feature>
<gene>
    <name evidence="3" type="ORF">KL86DPRO_10964</name>
</gene>
<feature type="region of interest" description="Disordered" evidence="1">
    <location>
        <begin position="29"/>
        <end position="176"/>
    </location>
</feature>
<evidence type="ECO:0000259" key="2">
    <source>
        <dbReference type="Pfam" id="PF11741"/>
    </source>
</evidence>
<evidence type="ECO:0000313" key="3">
    <source>
        <dbReference type="EMBL" id="SBV95972.1"/>
    </source>
</evidence>
<feature type="compositionally biased region" description="Gly residues" evidence="1">
    <location>
        <begin position="43"/>
        <end position="52"/>
    </location>
</feature>
<organism evidence="3">
    <name type="scientific">uncultured delta proteobacterium</name>
    <dbReference type="NCBI Taxonomy" id="34034"/>
    <lineage>
        <taxon>Bacteria</taxon>
        <taxon>Deltaproteobacteria</taxon>
        <taxon>environmental samples</taxon>
    </lineage>
</organism>
<dbReference type="InterPro" id="IPR021731">
    <property type="entry name" value="AMIN_dom"/>
</dbReference>
<feature type="domain" description="AMIN" evidence="2">
    <location>
        <begin position="190"/>
        <end position="257"/>
    </location>
</feature>
<dbReference type="EMBL" id="FLUQ01000001">
    <property type="protein sequence ID" value="SBV95972.1"/>
    <property type="molecule type" value="Genomic_DNA"/>
</dbReference>
<name>A0A212J957_9DELT</name>
<feature type="compositionally biased region" description="Low complexity" evidence="1">
    <location>
        <begin position="29"/>
        <end position="42"/>
    </location>
</feature>
<protein>
    <recommendedName>
        <fullName evidence="2">AMIN domain-containing protein</fullName>
    </recommendedName>
</protein>
<evidence type="ECO:0000256" key="1">
    <source>
        <dbReference type="SAM" id="MobiDB-lite"/>
    </source>
</evidence>
<sequence length="279" mass="29091">MNKGFFVVFLGIILGAMALIFVNQTSGPGTAPVPAQQAAAPEGGSGISGQGAGPATVATAPQSAPQPAPAKPETPKPEAPKPEAPKPEAPKPEAPKPEAPKPEAPKPETPKPVAPKPETPKPEEPKPEAPKPEAPKPVAPKPEVPKPEAPKPETATAMTPVTSKPETQANPGGSQMKKSLTLVNISLHFKGGGMALRIEADAPFSYKTFALPSPDRYVIDLVGTWDNMRAPTVPSNNMIKSARAGKQAGGPRLVLDMLRAPKKHNVVWVSPTVLEIIIE</sequence>
<accession>A0A212J957</accession>
<proteinExistence type="predicted"/>